<reference evidence="1 2" key="1">
    <citation type="submission" date="2023-03" db="EMBL/GenBank/DDBJ databases">
        <title>Genome insight into feeding habits of ladybird beetles.</title>
        <authorList>
            <person name="Li H.-S."/>
            <person name="Huang Y.-H."/>
            <person name="Pang H."/>
        </authorList>
    </citation>
    <scope>NUCLEOTIDE SEQUENCE [LARGE SCALE GENOMIC DNA]</scope>
    <source>
        <strain evidence="1">SYSU_2023b</strain>
        <tissue evidence="1">Whole body</tissue>
    </source>
</reference>
<proteinExistence type="predicted"/>
<evidence type="ECO:0000313" key="2">
    <source>
        <dbReference type="Proteomes" id="UP001431783"/>
    </source>
</evidence>
<name>A0AAW1TQ39_9CUCU</name>
<gene>
    <name evidence="1" type="ORF">WA026_023519</name>
</gene>
<comment type="caution">
    <text evidence="1">The sequence shown here is derived from an EMBL/GenBank/DDBJ whole genome shotgun (WGS) entry which is preliminary data.</text>
</comment>
<accession>A0AAW1TQ39</accession>
<protein>
    <submittedName>
        <fullName evidence="1">Uncharacterized protein</fullName>
    </submittedName>
</protein>
<evidence type="ECO:0000313" key="1">
    <source>
        <dbReference type="EMBL" id="KAK9873656.1"/>
    </source>
</evidence>
<dbReference type="EMBL" id="JARQZJ010000025">
    <property type="protein sequence ID" value="KAK9873656.1"/>
    <property type="molecule type" value="Genomic_DNA"/>
</dbReference>
<dbReference type="AlphaFoldDB" id="A0AAW1TQ39"/>
<dbReference type="Proteomes" id="UP001431783">
    <property type="component" value="Unassembled WGS sequence"/>
</dbReference>
<dbReference type="Pfam" id="PF14223">
    <property type="entry name" value="Retrotran_gag_2"/>
    <property type="match status" value="1"/>
</dbReference>
<sequence>MLGLFKVAVPIWEANNFNNWWFRVETISKREQFEDVLLQNYESMTTENEKKELLKRDARAQSVIVQGFADKHLDIIEDSETAKDQRDALKKLFARSSSFTKLSTWRKLMNLKTTCR</sequence>
<organism evidence="1 2">
    <name type="scientific">Henosepilachna vigintioctopunctata</name>
    <dbReference type="NCBI Taxonomy" id="420089"/>
    <lineage>
        <taxon>Eukaryota</taxon>
        <taxon>Metazoa</taxon>
        <taxon>Ecdysozoa</taxon>
        <taxon>Arthropoda</taxon>
        <taxon>Hexapoda</taxon>
        <taxon>Insecta</taxon>
        <taxon>Pterygota</taxon>
        <taxon>Neoptera</taxon>
        <taxon>Endopterygota</taxon>
        <taxon>Coleoptera</taxon>
        <taxon>Polyphaga</taxon>
        <taxon>Cucujiformia</taxon>
        <taxon>Coccinelloidea</taxon>
        <taxon>Coccinellidae</taxon>
        <taxon>Epilachninae</taxon>
        <taxon>Epilachnini</taxon>
        <taxon>Henosepilachna</taxon>
    </lineage>
</organism>
<keyword evidence="2" id="KW-1185">Reference proteome</keyword>